<proteinExistence type="predicted"/>
<feature type="domain" description="Apple" evidence="2">
    <location>
        <begin position="7"/>
        <end position="97"/>
    </location>
</feature>
<organism evidence="3 4">
    <name type="scientific">Zasmidium cellare</name>
    <name type="common">Wine cellar mold</name>
    <name type="synonym">Racodium cellare</name>
    <dbReference type="NCBI Taxonomy" id="395010"/>
    <lineage>
        <taxon>Eukaryota</taxon>
        <taxon>Fungi</taxon>
        <taxon>Dikarya</taxon>
        <taxon>Ascomycota</taxon>
        <taxon>Pezizomycotina</taxon>
        <taxon>Dothideomycetes</taxon>
        <taxon>Dothideomycetidae</taxon>
        <taxon>Mycosphaerellales</taxon>
        <taxon>Mycosphaerellaceae</taxon>
        <taxon>Zasmidium</taxon>
    </lineage>
</organism>
<dbReference type="Proteomes" id="UP001305779">
    <property type="component" value="Unassembled WGS sequence"/>
</dbReference>
<protein>
    <recommendedName>
        <fullName evidence="2">Apple domain-containing protein</fullName>
    </recommendedName>
</protein>
<feature type="region of interest" description="Disordered" evidence="1">
    <location>
        <begin position="793"/>
        <end position="852"/>
    </location>
</feature>
<feature type="compositionally biased region" description="Polar residues" evidence="1">
    <location>
        <begin position="818"/>
        <end position="827"/>
    </location>
</feature>
<accession>A0ABR0EEA0</accession>
<dbReference type="InterPro" id="IPR003609">
    <property type="entry name" value="Pan_app"/>
</dbReference>
<evidence type="ECO:0000256" key="1">
    <source>
        <dbReference type="SAM" id="MobiDB-lite"/>
    </source>
</evidence>
<sequence>MSPSLDCPTSQAAYGYEEPTSGDQYQVQCNTVFAGSLLDVLSTRDMESCLSSCSANDDCLGAGFDEDSSSCTLYSAVIPGTSTLSPKTQFAQLRVRAVVTSGTTSSITIATFDIPLTSFPMTSAPSTAVTGQTDPITQLILPGTILSPGSTAVISGTTYSFPSSANSVLINGQPYALPTASPSYIGSPVTLPNGVVATPTTSFEGQTSTADPNAGQVTQLVLAGTTLSPGSSAVISGTTYSLPTPPSSLYINGQPYALPTASSGYIGSPLTLPNGVIATPTTAELQVSTPNLSAGQITSLVIAGTTLSPGSTAVISGASYSLPSSGGQVYIDGTSYALPTAGPSFTLPNGVVATPTSDGLQASTSNPNAGQVTHLVIAGTTLSQGSAAVISGTIYSLPISGGAVYVDGASFALPTGPGSPLTLPNGVVASPTAVPGGSPSLPPQTTGITSLVLPGTTLLPGSTAIISGTSYSFPASGGAVFIDGTPFTLPATAGSPLTLPNGIVATPTVGNGSPLTTSGAMGLILSGTTLAPGSSAVISGTTYSLATSGGVYINGQSYALPGASSDSPITLPNGVIATPTIEPANPPATNAPGIAFQTTSVANIILAGTTLAPGSTAVISGTTFSLPVSGDAIFVNGQSFPLPTGSAGSPVTLADGLVVTPTAIPNVVIGSHTFTPSGATEVVLDGTTLAPGSSAVISGTTYSLLTSGNSIYINGAPFTLSNILPGAPYTLPNGVQATPTNAPNWVIGTQTLAPGGPAVTVAGTIYSLSGSQIVVAAPSTTFTGDLYAPTGGPATTAGSSGASPGGTLPAPTGPQTTSAPGSPNSGFSLSGTATSSRRLTSSTRSNARSSTTFLTGGSVVSTTIQGITTSYATTIVAAVTADPTSALPSPTDTIADAEIGQCPGINGMISQDADDVDSRLVSCGNIYEGTVLVNATQVGNNVDGCNDLCDGIQDCVALSATRDGCNIYTYVTGMYASDKPVFSALRLRSVRNSGTTTTIEVADVESLTESMSLGNATIFSTSTFDSIVDSSSGLAGSLIGGSSIFLGSSSAAAQSASLSGLTSTPPTTGTDLSTISGQSAEASLGSSAVGASPTELDTAVSISGSSLLLPSSTGSQGSSGSTTASISSGLPLILNASVSSVSVSAPTSGGIVSTGSVPGQLSSTATLSGAASGSASTATSSFSGVQTATSARSESRFWYQLARIIFGFLVWLKSLGPSIGRHVHSTRRIFYIFCWWRSTIDQSFRVEFKLAAKSWAVATLVERADKIQPIEPYRKFDHSVSWRIAVCNQLERIGFPVCTVSTFFLDVDTERECPNRPRI</sequence>
<keyword evidence="4" id="KW-1185">Reference proteome</keyword>
<name>A0ABR0EEA0_ZASCE</name>
<evidence type="ECO:0000313" key="4">
    <source>
        <dbReference type="Proteomes" id="UP001305779"/>
    </source>
</evidence>
<dbReference type="EMBL" id="JAXOVC010000006">
    <property type="protein sequence ID" value="KAK4499820.1"/>
    <property type="molecule type" value="Genomic_DNA"/>
</dbReference>
<evidence type="ECO:0000259" key="2">
    <source>
        <dbReference type="PROSITE" id="PS50948"/>
    </source>
</evidence>
<dbReference type="PROSITE" id="PS50948">
    <property type="entry name" value="PAN"/>
    <property type="match status" value="1"/>
</dbReference>
<feature type="compositionally biased region" description="Low complexity" evidence="1">
    <location>
        <begin position="828"/>
        <end position="852"/>
    </location>
</feature>
<comment type="caution">
    <text evidence="3">The sequence shown here is derived from an EMBL/GenBank/DDBJ whole genome shotgun (WGS) entry which is preliminary data.</text>
</comment>
<reference evidence="3 4" key="1">
    <citation type="journal article" date="2023" name="G3 (Bethesda)">
        <title>A chromosome-level genome assembly of Zasmidium syzygii isolated from banana leaves.</title>
        <authorList>
            <person name="van Westerhoven A.C."/>
            <person name="Mehrabi R."/>
            <person name="Talebi R."/>
            <person name="Steentjes M.B.F."/>
            <person name="Corcolon B."/>
            <person name="Chong P.A."/>
            <person name="Kema G.H.J."/>
            <person name="Seidl M.F."/>
        </authorList>
    </citation>
    <scope>NUCLEOTIDE SEQUENCE [LARGE SCALE GENOMIC DNA]</scope>
    <source>
        <strain evidence="3 4">P124</strain>
    </source>
</reference>
<dbReference type="Pfam" id="PF00024">
    <property type="entry name" value="PAN_1"/>
    <property type="match status" value="1"/>
</dbReference>
<evidence type="ECO:0000313" key="3">
    <source>
        <dbReference type="EMBL" id="KAK4499820.1"/>
    </source>
</evidence>
<gene>
    <name evidence="3" type="ORF">PRZ48_008006</name>
</gene>
<feature type="compositionally biased region" description="Low complexity" evidence="1">
    <location>
        <begin position="793"/>
        <end position="817"/>
    </location>
</feature>